<dbReference type="EMBL" id="JBHUII010000004">
    <property type="protein sequence ID" value="MFD2206031.1"/>
    <property type="molecule type" value="Genomic_DNA"/>
</dbReference>
<reference evidence="3" key="1">
    <citation type="journal article" date="2019" name="Int. J. Syst. Evol. Microbiol.">
        <title>The Global Catalogue of Microorganisms (GCM) 10K type strain sequencing project: providing services to taxonomists for standard genome sequencing and annotation.</title>
        <authorList>
            <consortium name="The Broad Institute Genomics Platform"/>
            <consortium name="The Broad Institute Genome Sequencing Center for Infectious Disease"/>
            <person name="Wu L."/>
            <person name="Ma J."/>
        </authorList>
    </citation>
    <scope>NUCLEOTIDE SEQUENCE [LARGE SCALE GENOMIC DNA]</scope>
    <source>
        <strain evidence="3">CGMCC 4.7192</strain>
    </source>
</reference>
<dbReference type="InterPro" id="IPR027417">
    <property type="entry name" value="P-loop_NTPase"/>
</dbReference>
<gene>
    <name evidence="2" type="ORF">ACFSKO_10425</name>
</gene>
<dbReference type="SUPFAM" id="SSF52540">
    <property type="entry name" value="P-loop containing nucleoside triphosphate hydrolases"/>
    <property type="match status" value="1"/>
</dbReference>
<accession>A0ABW5BMF7</accession>
<dbReference type="RefSeq" id="WP_380251217.1">
    <property type="nucleotide sequence ID" value="NZ_JBHUII010000004.1"/>
</dbReference>
<keyword evidence="3" id="KW-1185">Reference proteome</keyword>
<dbReference type="Proteomes" id="UP001597294">
    <property type="component" value="Unassembled WGS sequence"/>
</dbReference>
<dbReference type="GO" id="GO:0016740">
    <property type="term" value="F:transferase activity"/>
    <property type="evidence" value="ECO:0007669"/>
    <property type="project" value="UniProtKB-KW"/>
</dbReference>
<protein>
    <submittedName>
        <fullName evidence="2">Sulfotransferase family protein</fullName>
        <ecNumber evidence="2">2.8.2.-</ecNumber>
    </submittedName>
</protein>
<proteinExistence type="predicted"/>
<dbReference type="Pfam" id="PF13469">
    <property type="entry name" value="Sulfotransfer_3"/>
    <property type="match status" value="1"/>
</dbReference>
<evidence type="ECO:0000313" key="3">
    <source>
        <dbReference type="Proteomes" id="UP001597294"/>
    </source>
</evidence>
<name>A0ABW5BMF7_9PROT</name>
<organism evidence="2 3">
    <name type="scientific">Kiloniella antarctica</name>
    <dbReference type="NCBI Taxonomy" id="1550907"/>
    <lineage>
        <taxon>Bacteria</taxon>
        <taxon>Pseudomonadati</taxon>
        <taxon>Pseudomonadota</taxon>
        <taxon>Alphaproteobacteria</taxon>
        <taxon>Rhodospirillales</taxon>
        <taxon>Kiloniellaceae</taxon>
        <taxon>Kiloniella</taxon>
    </lineage>
</organism>
<comment type="caution">
    <text evidence="2">The sequence shown here is derived from an EMBL/GenBank/DDBJ whole genome shotgun (WGS) entry which is preliminary data.</text>
</comment>
<evidence type="ECO:0000313" key="2">
    <source>
        <dbReference type="EMBL" id="MFD2206031.1"/>
    </source>
</evidence>
<dbReference type="PANTHER" id="PTHR12788">
    <property type="entry name" value="PROTEIN-TYROSINE SULFOTRANSFERASE 2"/>
    <property type="match status" value="1"/>
</dbReference>
<dbReference type="InterPro" id="IPR026634">
    <property type="entry name" value="TPST-like"/>
</dbReference>
<keyword evidence="1 2" id="KW-0808">Transferase</keyword>
<sequence length="313" mass="35507">MTRNTDDDGIVVLGHPRSGTTLLRRLINLHPNISSPPETHLLSACARFLDADMTADGVDMGVLAGLDFSGFSESDVLKELRQFSFGFLQRIAERKGKARWAEKTAFDIFHLKNIEKLCEDHVYYVAIVRHPLDVAVSCTEFCTSMGTYPSTLHEYIKRYPQPIEAFAMSWLETTKALMDLGRKRSSRFIMVRYEDIIEDENEIMNSVFQFVDEEHGCDQAQSIFNSIPEIGFSDHKSLQEKSIHKKSIDRWRSLPSPQVKRLGELLNPLLAELGYDEIENTGEIGTTAARRRYATSLALHAAKTNETDDDTKD</sequence>
<evidence type="ECO:0000256" key="1">
    <source>
        <dbReference type="ARBA" id="ARBA00022679"/>
    </source>
</evidence>
<dbReference type="EC" id="2.8.2.-" evidence="2"/>
<dbReference type="PANTHER" id="PTHR12788:SF10">
    <property type="entry name" value="PROTEIN-TYROSINE SULFOTRANSFERASE"/>
    <property type="match status" value="1"/>
</dbReference>
<dbReference type="Gene3D" id="3.40.50.300">
    <property type="entry name" value="P-loop containing nucleotide triphosphate hydrolases"/>
    <property type="match status" value="1"/>
</dbReference>